<dbReference type="SUPFAM" id="SSF46689">
    <property type="entry name" value="Homeodomain-like"/>
    <property type="match status" value="2"/>
</dbReference>
<name>A0ABW2CMM1_9ACTN</name>
<proteinExistence type="predicted"/>
<dbReference type="Pfam" id="PF12833">
    <property type="entry name" value="HTH_18"/>
    <property type="match status" value="1"/>
</dbReference>
<dbReference type="InterPro" id="IPR003313">
    <property type="entry name" value="AraC-bd"/>
</dbReference>
<dbReference type="InterPro" id="IPR050204">
    <property type="entry name" value="AraC_XylS_family_regulators"/>
</dbReference>
<keyword evidence="4" id="KW-0804">Transcription</keyword>
<dbReference type="PANTHER" id="PTHR46796">
    <property type="entry name" value="HTH-TYPE TRANSCRIPTIONAL ACTIVATOR RHAS-RELATED"/>
    <property type="match status" value="1"/>
</dbReference>
<gene>
    <name evidence="6" type="ORF">ACFQKB_20675</name>
</gene>
<dbReference type="PANTHER" id="PTHR46796:SF2">
    <property type="entry name" value="TRANSCRIPTIONAL REGULATORY PROTEIN"/>
    <property type="match status" value="1"/>
</dbReference>
<dbReference type="Proteomes" id="UP001596380">
    <property type="component" value="Unassembled WGS sequence"/>
</dbReference>
<evidence type="ECO:0000256" key="1">
    <source>
        <dbReference type="ARBA" id="ARBA00023015"/>
    </source>
</evidence>
<dbReference type="Gene3D" id="1.10.10.60">
    <property type="entry name" value="Homeodomain-like"/>
    <property type="match status" value="2"/>
</dbReference>
<sequence>MRDGTGDWARYWRSDDGALEAMHAHFERHVYHRHSHETYSFGVTEDGHQAFTCRGAAHTSAAGMVIAFNPDDPHDGHAADALGFTYRIVHLGPDLVSGVLADIADRRAALPLFDAPVLDDPVLARNLRALHAALLGGAPALRRDELLTATVGSMVRRAATAPVRPAAPAATARIAERARRRLHDAPLDDVPADELARAAGCSRFALYRAFQKAHGMSPSDYQRQLRLRAARALLASGEPIGDVAAGTGFADQSHLTRWFVRYFGVTPGAFRRAHAEQ</sequence>
<keyword evidence="2" id="KW-0238">DNA-binding</keyword>
<dbReference type="RefSeq" id="WP_160825001.1">
    <property type="nucleotide sequence ID" value="NZ_JBHSXS010000011.1"/>
</dbReference>
<evidence type="ECO:0000259" key="5">
    <source>
        <dbReference type="PROSITE" id="PS01124"/>
    </source>
</evidence>
<dbReference type="SUPFAM" id="SSF51215">
    <property type="entry name" value="Regulatory protein AraC"/>
    <property type="match status" value="1"/>
</dbReference>
<keyword evidence="3" id="KW-0010">Activator</keyword>
<organism evidence="6 7">
    <name type="scientific">Actinomadura yumaensis</name>
    <dbReference type="NCBI Taxonomy" id="111807"/>
    <lineage>
        <taxon>Bacteria</taxon>
        <taxon>Bacillati</taxon>
        <taxon>Actinomycetota</taxon>
        <taxon>Actinomycetes</taxon>
        <taxon>Streptosporangiales</taxon>
        <taxon>Thermomonosporaceae</taxon>
        <taxon>Actinomadura</taxon>
    </lineage>
</organism>
<evidence type="ECO:0000256" key="4">
    <source>
        <dbReference type="ARBA" id="ARBA00023163"/>
    </source>
</evidence>
<evidence type="ECO:0000256" key="2">
    <source>
        <dbReference type="ARBA" id="ARBA00023125"/>
    </source>
</evidence>
<feature type="domain" description="HTH araC/xylS-type" evidence="5">
    <location>
        <begin position="176"/>
        <end position="273"/>
    </location>
</feature>
<dbReference type="PROSITE" id="PS01124">
    <property type="entry name" value="HTH_ARAC_FAMILY_2"/>
    <property type="match status" value="1"/>
</dbReference>
<accession>A0ABW2CMM1</accession>
<dbReference type="EMBL" id="JBHSXS010000011">
    <property type="protein sequence ID" value="MFC6882180.1"/>
    <property type="molecule type" value="Genomic_DNA"/>
</dbReference>
<dbReference type="InterPro" id="IPR018062">
    <property type="entry name" value="HTH_AraC-typ_CS"/>
</dbReference>
<dbReference type="InterPro" id="IPR037923">
    <property type="entry name" value="HTH-like"/>
</dbReference>
<keyword evidence="7" id="KW-1185">Reference proteome</keyword>
<dbReference type="SMART" id="SM00342">
    <property type="entry name" value="HTH_ARAC"/>
    <property type="match status" value="1"/>
</dbReference>
<dbReference type="PROSITE" id="PS00041">
    <property type="entry name" value="HTH_ARAC_FAMILY_1"/>
    <property type="match status" value="1"/>
</dbReference>
<dbReference type="InterPro" id="IPR009057">
    <property type="entry name" value="Homeodomain-like_sf"/>
</dbReference>
<reference evidence="7" key="1">
    <citation type="journal article" date="2019" name="Int. J. Syst. Evol. Microbiol.">
        <title>The Global Catalogue of Microorganisms (GCM) 10K type strain sequencing project: providing services to taxonomists for standard genome sequencing and annotation.</title>
        <authorList>
            <consortium name="The Broad Institute Genomics Platform"/>
            <consortium name="The Broad Institute Genome Sequencing Center for Infectious Disease"/>
            <person name="Wu L."/>
            <person name="Ma J."/>
        </authorList>
    </citation>
    <scope>NUCLEOTIDE SEQUENCE [LARGE SCALE GENOMIC DNA]</scope>
    <source>
        <strain evidence="7">JCM 3369</strain>
    </source>
</reference>
<evidence type="ECO:0000313" key="7">
    <source>
        <dbReference type="Proteomes" id="UP001596380"/>
    </source>
</evidence>
<keyword evidence="1" id="KW-0805">Transcription regulation</keyword>
<protein>
    <submittedName>
        <fullName evidence="6">AraC family transcriptional regulator</fullName>
    </submittedName>
</protein>
<evidence type="ECO:0000256" key="3">
    <source>
        <dbReference type="ARBA" id="ARBA00023159"/>
    </source>
</evidence>
<comment type="caution">
    <text evidence="6">The sequence shown here is derived from an EMBL/GenBank/DDBJ whole genome shotgun (WGS) entry which is preliminary data.</text>
</comment>
<dbReference type="Pfam" id="PF02311">
    <property type="entry name" value="AraC_binding"/>
    <property type="match status" value="1"/>
</dbReference>
<evidence type="ECO:0000313" key="6">
    <source>
        <dbReference type="EMBL" id="MFC6882180.1"/>
    </source>
</evidence>
<dbReference type="InterPro" id="IPR018060">
    <property type="entry name" value="HTH_AraC"/>
</dbReference>